<dbReference type="InterPro" id="IPR001138">
    <property type="entry name" value="Zn2Cys6_DnaBD"/>
</dbReference>
<dbReference type="InterPro" id="IPR021858">
    <property type="entry name" value="Fun_TF"/>
</dbReference>
<dbReference type="GO" id="GO:0001228">
    <property type="term" value="F:DNA-binding transcription activator activity, RNA polymerase II-specific"/>
    <property type="evidence" value="ECO:0007669"/>
    <property type="project" value="TreeGrafter"/>
</dbReference>
<evidence type="ECO:0000256" key="2">
    <source>
        <dbReference type="SAM" id="MobiDB-lite"/>
    </source>
</evidence>
<dbReference type="Pfam" id="PF11951">
    <property type="entry name" value="Fungal_trans_2"/>
    <property type="match status" value="1"/>
</dbReference>
<evidence type="ECO:0000256" key="1">
    <source>
        <dbReference type="ARBA" id="ARBA00023242"/>
    </source>
</evidence>
<evidence type="ECO:0000313" key="3">
    <source>
        <dbReference type="EMBL" id="CAE6996561.1"/>
    </source>
</evidence>
<dbReference type="PANTHER" id="PTHR47784:SF5">
    <property type="entry name" value="STEROL UPTAKE CONTROL PROTEIN 2"/>
    <property type="match status" value="1"/>
</dbReference>
<accession>A0A6S6VFH7</accession>
<dbReference type="Pfam" id="PF00172">
    <property type="entry name" value="Zn_clus"/>
    <property type="match status" value="1"/>
</dbReference>
<keyword evidence="1" id="KW-0539">Nucleus</keyword>
<evidence type="ECO:0000313" key="4">
    <source>
        <dbReference type="Proteomes" id="UP000472372"/>
    </source>
</evidence>
<dbReference type="Proteomes" id="UP000472372">
    <property type="component" value="Chromosome 1"/>
</dbReference>
<reference evidence="3" key="1">
    <citation type="submission" date="2021-02" db="EMBL/GenBank/DDBJ databases">
        <authorList>
            <person name="Syme A R."/>
            <person name="Syme A R."/>
            <person name="Moolhuijzen P."/>
        </authorList>
    </citation>
    <scope>NUCLEOTIDE SEQUENCE</scope>
    <source>
        <strain evidence="3">W1-1</strain>
    </source>
</reference>
<organism evidence="3 4">
    <name type="scientific">Pyrenophora teres f. teres</name>
    <dbReference type="NCBI Taxonomy" id="97479"/>
    <lineage>
        <taxon>Eukaryota</taxon>
        <taxon>Fungi</taxon>
        <taxon>Dikarya</taxon>
        <taxon>Ascomycota</taxon>
        <taxon>Pezizomycotina</taxon>
        <taxon>Dothideomycetes</taxon>
        <taxon>Pleosporomycetidae</taxon>
        <taxon>Pleosporales</taxon>
        <taxon>Pleosporineae</taxon>
        <taxon>Pleosporaceae</taxon>
        <taxon>Pyrenophora</taxon>
    </lineage>
</organism>
<dbReference type="SMART" id="SM00066">
    <property type="entry name" value="GAL4"/>
    <property type="match status" value="1"/>
</dbReference>
<proteinExistence type="predicted"/>
<feature type="region of interest" description="Disordered" evidence="2">
    <location>
        <begin position="52"/>
        <end position="92"/>
    </location>
</feature>
<dbReference type="SUPFAM" id="SSF57701">
    <property type="entry name" value="Zn2/Cys6 DNA-binding domain"/>
    <property type="match status" value="1"/>
</dbReference>
<gene>
    <name evidence="3" type="ORF">PTTW11_00361</name>
</gene>
<name>A0A6S6VFH7_9PLEO</name>
<dbReference type="CDD" id="cd00067">
    <property type="entry name" value="GAL4"/>
    <property type="match status" value="1"/>
</dbReference>
<sequence length="411" mass="45879">MPLRKAHTKSRFGCLPCKKRHIKCGEEVPSCQNCVFRKVVCEYGIAAGTSPGIPARTASSDDARPIASPPYGESQQFSTTSRAHEPVPSSRIRVSRQQELQLMICYMNKTSQTLAHDDEDLVIWREAIPDEAVHHDFLMDGLLAMAALHFAYENPESRLQYTELAMRYQNSSLQVYNKALENINEENCTALFAFSIIVNVMAIALPNTIPDSLPSSYTESITTMLALIRGIGLIHSSAVSKHRTGRLASFYRPLPPDLQPDDETTAALESLRHQASTLLASESIEYERHAVYLSAIQSLEVAFGCMKATNHLGRIIGWPASLGSPGHCEELMRLFNHGDVMTQLIFMYYGVLLLHTRHRWWGRHTGVSLIKELAISVRAAGPNWVVGTQWPIEVARRSVEKDKSASYQRGS</sequence>
<dbReference type="PROSITE" id="PS00463">
    <property type="entry name" value="ZN2_CY6_FUNGAL_1"/>
    <property type="match status" value="1"/>
</dbReference>
<dbReference type="InterPro" id="IPR036864">
    <property type="entry name" value="Zn2-C6_fun-type_DNA-bd_sf"/>
</dbReference>
<protein>
    <submittedName>
        <fullName evidence="3">C6 transcription factor</fullName>
    </submittedName>
</protein>
<dbReference type="GO" id="GO:0008270">
    <property type="term" value="F:zinc ion binding"/>
    <property type="evidence" value="ECO:0007669"/>
    <property type="project" value="InterPro"/>
</dbReference>
<dbReference type="AlphaFoldDB" id="A0A6S6VFH7"/>
<dbReference type="InterPro" id="IPR053157">
    <property type="entry name" value="Sterol_Uptake_Regulator"/>
</dbReference>
<dbReference type="EMBL" id="HG992977">
    <property type="protein sequence ID" value="CAE6996561.1"/>
    <property type="molecule type" value="Genomic_DNA"/>
</dbReference>
<dbReference type="PROSITE" id="PS50048">
    <property type="entry name" value="ZN2_CY6_FUNGAL_2"/>
    <property type="match status" value="1"/>
</dbReference>
<dbReference type="PANTHER" id="PTHR47784">
    <property type="entry name" value="STEROL UPTAKE CONTROL PROTEIN 2"/>
    <property type="match status" value="1"/>
</dbReference>
<dbReference type="Gene3D" id="4.10.240.10">
    <property type="entry name" value="Zn(2)-C6 fungal-type DNA-binding domain"/>
    <property type="match status" value="1"/>
</dbReference>